<dbReference type="SUPFAM" id="SSF101960">
    <property type="entry name" value="Stabilizer of iron transporter SufD"/>
    <property type="match status" value="1"/>
</dbReference>
<proteinExistence type="predicted"/>
<comment type="caution">
    <text evidence="2">The sequence shown here is derived from an EMBL/GenBank/DDBJ whole genome shotgun (WGS) entry which is preliminary data.</text>
</comment>
<protein>
    <recommendedName>
        <fullName evidence="1">SUF system FeS cluster assembly SufBD core domain-containing protein</fullName>
    </recommendedName>
</protein>
<organism evidence="2 3">
    <name type="scientific">Candidatus Sungbacteria bacterium RIFCSPHIGHO2_02_FULL_52_23</name>
    <dbReference type="NCBI Taxonomy" id="1802274"/>
    <lineage>
        <taxon>Bacteria</taxon>
        <taxon>Candidatus Sungiibacteriota</taxon>
    </lineage>
</organism>
<gene>
    <name evidence="2" type="ORF">A3J58_00425</name>
</gene>
<dbReference type="InterPro" id="IPR055346">
    <property type="entry name" value="Fe-S_cluster_assembly_SufBD"/>
</dbReference>
<dbReference type="GO" id="GO:0016226">
    <property type="term" value="P:iron-sulfur cluster assembly"/>
    <property type="evidence" value="ECO:0007669"/>
    <property type="project" value="InterPro"/>
</dbReference>
<dbReference type="AlphaFoldDB" id="A0A1G2KT83"/>
<dbReference type="EMBL" id="MHQM01000047">
    <property type="protein sequence ID" value="OHA02434.1"/>
    <property type="molecule type" value="Genomic_DNA"/>
</dbReference>
<dbReference type="InterPro" id="IPR037284">
    <property type="entry name" value="SUF_FeS_clus_asmbl_SufBD_sf"/>
</dbReference>
<dbReference type="InterPro" id="IPR000825">
    <property type="entry name" value="SUF_FeS_clus_asmbl_SufBD_core"/>
</dbReference>
<reference evidence="2 3" key="1">
    <citation type="journal article" date="2016" name="Nat. Commun.">
        <title>Thousands of microbial genomes shed light on interconnected biogeochemical processes in an aquifer system.</title>
        <authorList>
            <person name="Anantharaman K."/>
            <person name="Brown C.T."/>
            <person name="Hug L.A."/>
            <person name="Sharon I."/>
            <person name="Castelle C.J."/>
            <person name="Probst A.J."/>
            <person name="Thomas B.C."/>
            <person name="Singh A."/>
            <person name="Wilkins M.J."/>
            <person name="Karaoz U."/>
            <person name="Brodie E.L."/>
            <person name="Williams K.H."/>
            <person name="Hubbard S.S."/>
            <person name="Banfield J.F."/>
        </authorList>
    </citation>
    <scope>NUCLEOTIDE SEQUENCE [LARGE SCALE GENOMIC DNA]</scope>
</reference>
<evidence type="ECO:0000259" key="1">
    <source>
        <dbReference type="Pfam" id="PF01458"/>
    </source>
</evidence>
<dbReference type="PANTHER" id="PTHR43575:SF1">
    <property type="entry name" value="PROTEIN ABCI7, CHLOROPLASTIC"/>
    <property type="match status" value="1"/>
</dbReference>
<feature type="domain" description="SUF system FeS cluster assembly SufBD core" evidence="1">
    <location>
        <begin position="38"/>
        <end position="182"/>
    </location>
</feature>
<accession>A0A1G2KT83</accession>
<dbReference type="PANTHER" id="PTHR43575">
    <property type="entry name" value="PROTEIN ABCI7, CHLOROPLASTIC"/>
    <property type="match status" value="1"/>
</dbReference>
<name>A0A1G2KT83_9BACT</name>
<dbReference type="Proteomes" id="UP000178510">
    <property type="component" value="Unassembled WGS sequence"/>
</dbReference>
<sequence>MTATVVKKGEERAIHIDPSSTEEELEIEEGASATVFIAANSKLNFSAVLSGRGAALNVIGRFQGTGDARQEIVLKAILQAPETRCRVDMRTALADTSASFFDGLIRMEEGAKNAEGHLSYRALLMSPGARAKPIPRLEILTREVASAGHAASVGKIDEEQLFYLRSRGLSRTEAKKLIVNGFLAVD</sequence>
<dbReference type="Pfam" id="PF01458">
    <property type="entry name" value="SUFBD_core"/>
    <property type="match status" value="1"/>
</dbReference>
<evidence type="ECO:0000313" key="2">
    <source>
        <dbReference type="EMBL" id="OHA02434.1"/>
    </source>
</evidence>
<dbReference type="STRING" id="1802274.A3J58_00425"/>
<evidence type="ECO:0000313" key="3">
    <source>
        <dbReference type="Proteomes" id="UP000178510"/>
    </source>
</evidence>